<dbReference type="KEGG" id="csep:CP523_14730"/>
<evidence type="ECO:0000256" key="3">
    <source>
        <dbReference type="ARBA" id="ARBA00022490"/>
    </source>
</evidence>
<keyword evidence="16" id="KW-1185">Reference proteome</keyword>
<dbReference type="GO" id="GO:0043565">
    <property type="term" value="F:sequence-specific DNA binding"/>
    <property type="evidence" value="ECO:0007669"/>
    <property type="project" value="InterPro"/>
</dbReference>
<evidence type="ECO:0000256" key="5">
    <source>
        <dbReference type="ARBA" id="ARBA00023012"/>
    </source>
</evidence>
<dbReference type="GO" id="GO:0000160">
    <property type="term" value="P:phosphorelay signal transduction system"/>
    <property type="evidence" value="ECO:0007669"/>
    <property type="project" value="UniProtKB-KW"/>
</dbReference>
<name>A0A9N7JP62_CLOSE</name>
<dbReference type="GO" id="GO:0005737">
    <property type="term" value="C:cytoplasm"/>
    <property type="evidence" value="ECO:0007669"/>
    <property type="project" value="UniProtKB-SubCell"/>
</dbReference>
<evidence type="ECO:0000256" key="7">
    <source>
        <dbReference type="ARBA" id="ARBA00023125"/>
    </source>
</evidence>
<dbReference type="GeneID" id="303561942"/>
<dbReference type="EMBL" id="CP099799">
    <property type="protein sequence ID" value="USS02187.1"/>
    <property type="molecule type" value="Genomic_DNA"/>
</dbReference>
<evidence type="ECO:0000313" key="15">
    <source>
        <dbReference type="Proteomes" id="UP000280586"/>
    </source>
</evidence>
<dbReference type="InterPro" id="IPR011006">
    <property type="entry name" value="CheY-like_superfamily"/>
</dbReference>
<dbReference type="InterPro" id="IPR001789">
    <property type="entry name" value="Sig_transdc_resp-reg_receiver"/>
</dbReference>
<comment type="subcellular location">
    <subcellularLocation>
        <location evidence="1">Cytoplasm</location>
    </subcellularLocation>
</comment>
<feature type="domain" description="HTH araC/xylS-type" evidence="11">
    <location>
        <begin position="437"/>
        <end position="536"/>
    </location>
</feature>
<evidence type="ECO:0000259" key="11">
    <source>
        <dbReference type="PROSITE" id="PS01124"/>
    </source>
</evidence>
<evidence type="ECO:0000259" key="12">
    <source>
        <dbReference type="PROSITE" id="PS50110"/>
    </source>
</evidence>
<gene>
    <name evidence="13" type="ORF">CP523_14730</name>
    <name evidence="14" type="ORF">NH397_07160</name>
</gene>
<evidence type="ECO:0000256" key="8">
    <source>
        <dbReference type="ARBA" id="ARBA00023163"/>
    </source>
</evidence>
<evidence type="ECO:0000256" key="2">
    <source>
        <dbReference type="ARBA" id="ARBA00018672"/>
    </source>
</evidence>
<dbReference type="Pfam" id="PF00072">
    <property type="entry name" value="Response_reg"/>
    <property type="match status" value="1"/>
</dbReference>
<dbReference type="Gene3D" id="1.10.10.60">
    <property type="entry name" value="Homeodomain-like"/>
    <property type="match status" value="2"/>
</dbReference>
<dbReference type="PANTHER" id="PTHR42713">
    <property type="entry name" value="HISTIDINE KINASE-RELATED"/>
    <property type="match status" value="1"/>
</dbReference>
<sequence length="536" mass="61841">MRLYKVMIVDDEEEVRVGIIKKINWEENGFILVGDAENGNDALEKAEKLHPDIIITDISMPFMDGLELGKRLLEIMPSTKIIIFSGADDFEYAHKAIKINVIEYMLKPVNSIELTEVLRKVKSKLDFEYNEKRNVELLKKYYIESLPVIREQFLVGVIEGKISKKQWQEEHIKLGLDFIKNNILVALIHLDDISSLKNSENPLKEERTLLNLSIKNFVDENMGNYCKYISFIYSDMVVIISSIDKKEDVISVIKGVNEVCTGFKRVMDIIISAGIGHIYKDFSKIRLSYKSAKDALGYRLVLGAGKAIYIDDVEPDNSIHLEFEEEEERLMLNAIKVSSEEEIIEIIDSIFKKIEQSVLPVNEYRIYLMEISISLLKLAQTYKLNINEIFGEDFNCYSYLETFTSLEEMKKWFKNTGKKINNSIKSQRINSSKLLIEEAKSYISKNYSDCELSVEKLCSNLHVSPTYFSTIFKREMGTSFVNYLTSVRLEEAINLLNTTDDKTYIIATKVGYSQANYFSYVFKKSFGVSPSKYRKN</sequence>
<protein>
    <recommendedName>
        <fullName evidence="2">Stage 0 sporulation protein A homolog</fullName>
    </recommendedName>
</protein>
<evidence type="ECO:0000313" key="14">
    <source>
        <dbReference type="EMBL" id="USS02187.1"/>
    </source>
</evidence>
<dbReference type="CDD" id="cd17536">
    <property type="entry name" value="REC_YesN-like"/>
    <property type="match status" value="1"/>
</dbReference>
<evidence type="ECO:0000313" key="13">
    <source>
        <dbReference type="EMBL" id="AYE35585.1"/>
    </source>
</evidence>
<dbReference type="Proteomes" id="UP001055437">
    <property type="component" value="Chromosome"/>
</dbReference>
<dbReference type="PROSITE" id="PS01124">
    <property type="entry name" value="HTH_ARAC_FAMILY_2"/>
    <property type="match status" value="1"/>
</dbReference>
<accession>A0A9N7JP62</accession>
<proteinExistence type="predicted"/>
<dbReference type="PRINTS" id="PR00032">
    <property type="entry name" value="HTHARAC"/>
</dbReference>
<organism evidence="13 15">
    <name type="scientific">Clostridium septicum</name>
    <dbReference type="NCBI Taxonomy" id="1504"/>
    <lineage>
        <taxon>Bacteria</taxon>
        <taxon>Bacillati</taxon>
        <taxon>Bacillota</taxon>
        <taxon>Clostridia</taxon>
        <taxon>Eubacteriales</taxon>
        <taxon>Clostridiaceae</taxon>
        <taxon>Clostridium</taxon>
    </lineage>
</organism>
<evidence type="ECO:0000256" key="9">
    <source>
        <dbReference type="ARBA" id="ARBA00024867"/>
    </source>
</evidence>
<dbReference type="SMART" id="SM00448">
    <property type="entry name" value="REC"/>
    <property type="match status" value="1"/>
</dbReference>
<dbReference type="InterPro" id="IPR018060">
    <property type="entry name" value="HTH_AraC"/>
</dbReference>
<evidence type="ECO:0000313" key="16">
    <source>
        <dbReference type="Proteomes" id="UP001055437"/>
    </source>
</evidence>
<dbReference type="Gene3D" id="3.40.50.2300">
    <property type="match status" value="1"/>
</dbReference>
<dbReference type="GO" id="GO:0003700">
    <property type="term" value="F:DNA-binding transcription factor activity"/>
    <property type="evidence" value="ECO:0007669"/>
    <property type="project" value="InterPro"/>
</dbReference>
<dbReference type="InterPro" id="IPR009057">
    <property type="entry name" value="Homeodomain-like_sf"/>
</dbReference>
<reference evidence="14" key="2">
    <citation type="submission" date="2022-06" db="EMBL/GenBank/DDBJ databases">
        <authorList>
            <person name="Holder M.E."/>
            <person name="Ajami N.J."/>
            <person name="Petrosino J.F."/>
        </authorList>
    </citation>
    <scope>NUCLEOTIDE SEQUENCE</scope>
    <source>
        <strain evidence="14">RMA 8861</strain>
    </source>
</reference>
<keyword evidence="6" id="KW-0805">Transcription regulation</keyword>
<comment type="function">
    <text evidence="9">May play the central regulatory role in sporulation. It may be an element of the effector pathway responsible for the activation of sporulation genes in response to nutritional stress. Spo0A may act in concert with spo0H (a sigma factor) to control the expression of some genes that are critical to the sporulation process.</text>
</comment>
<dbReference type="OrthoDB" id="384217at2"/>
<feature type="domain" description="Response regulatory" evidence="12">
    <location>
        <begin position="5"/>
        <end position="122"/>
    </location>
</feature>
<evidence type="ECO:0000256" key="10">
    <source>
        <dbReference type="PROSITE-ProRule" id="PRU00169"/>
    </source>
</evidence>
<dbReference type="InterPro" id="IPR020449">
    <property type="entry name" value="Tscrpt_reg_AraC-type_HTH"/>
</dbReference>
<dbReference type="RefSeq" id="WP_066676140.1">
    <property type="nucleotide sequence ID" value="NZ_CABMIZ010000013.1"/>
</dbReference>
<evidence type="ECO:0000256" key="6">
    <source>
        <dbReference type="ARBA" id="ARBA00023015"/>
    </source>
</evidence>
<dbReference type="PROSITE" id="PS50110">
    <property type="entry name" value="RESPONSE_REGULATORY"/>
    <property type="match status" value="1"/>
</dbReference>
<dbReference type="SUPFAM" id="SSF52172">
    <property type="entry name" value="CheY-like"/>
    <property type="match status" value="1"/>
</dbReference>
<dbReference type="PANTHER" id="PTHR42713:SF3">
    <property type="entry name" value="TRANSCRIPTIONAL REGULATORY PROTEIN HPTR"/>
    <property type="match status" value="1"/>
</dbReference>
<keyword evidence="8" id="KW-0804">Transcription</keyword>
<dbReference type="AlphaFoldDB" id="A0A9N7JP62"/>
<reference evidence="13 15" key="1">
    <citation type="submission" date="2017-09" db="EMBL/GenBank/DDBJ databases">
        <authorList>
            <person name="Thomas P."/>
            <person name="Seyboldt C."/>
        </authorList>
    </citation>
    <scope>NUCLEOTIDE SEQUENCE [LARGE SCALE GENOMIC DNA]</scope>
    <source>
        <strain evidence="13 15">DSM 7534</strain>
    </source>
</reference>
<keyword evidence="5" id="KW-0902">Two-component regulatory system</keyword>
<dbReference type="EMBL" id="CP023671">
    <property type="protein sequence ID" value="AYE35585.1"/>
    <property type="molecule type" value="Genomic_DNA"/>
</dbReference>
<dbReference type="InterPro" id="IPR051552">
    <property type="entry name" value="HptR"/>
</dbReference>
<keyword evidence="3" id="KW-0963">Cytoplasm</keyword>
<feature type="modified residue" description="4-aspartylphosphate" evidence="10">
    <location>
        <position position="57"/>
    </location>
</feature>
<dbReference type="Proteomes" id="UP000280586">
    <property type="component" value="Chromosome"/>
</dbReference>
<dbReference type="Pfam" id="PF12833">
    <property type="entry name" value="HTH_18"/>
    <property type="match status" value="1"/>
</dbReference>
<dbReference type="SMART" id="SM00342">
    <property type="entry name" value="HTH_ARAC"/>
    <property type="match status" value="1"/>
</dbReference>
<keyword evidence="7 13" id="KW-0238">DNA-binding</keyword>
<dbReference type="SUPFAM" id="SSF46689">
    <property type="entry name" value="Homeodomain-like"/>
    <property type="match status" value="2"/>
</dbReference>
<evidence type="ECO:0000256" key="1">
    <source>
        <dbReference type="ARBA" id="ARBA00004496"/>
    </source>
</evidence>
<keyword evidence="4 10" id="KW-0597">Phosphoprotein</keyword>
<evidence type="ECO:0000256" key="4">
    <source>
        <dbReference type="ARBA" id="ARBA00022553"/>
    </source>
</evidence>